<dbReference type="GO" id="GO:0022857">
    <property type="term" value="F:transmembrane transporter activity"/>
    <property type="evidence" value="ECO:0007669"/>
    <property type="project" value="UniProtKB-UniRule"/>
</dbReference>
<keyword evidence="7 9" id="KW-0472">Membrane</keyword>
<sequence>MAALLRVSAGIDAVNTFIGRSVSWLILVAVLVSAGNATIRKIFDNSSNAWLELQWYLYGAVFMLAASYTLLRNEHVRIDVATSGFSKRTRDWIDLLGHIFFLMPFCLIMVWISWPFFWVSFASKEISVNASGLILWPAKFLVLAGFVLLSFQGISEIIKRIAVIRGLIEDPTAEHELPPMIEEMESGADLEERMKNK</sequence>
<dbReference type="PANTHER" id="PTHR35011">
    <property type="entry name" value="2,3-DIKETO-L-GULONATE TRAP TRANSPORTER SMALL PERMEASE PROTEIN YIAM"/>
    <property type="match status" value="1"/>
</dbReference>
<protein>
    <recommendedName>
        <fullName evidence="9">TRAP transporter small permease protein</fullName>
    </recommendedName>
</protein>
<proteinExistence type="inferred from homology"/>
<dbReference type="EMBL" id="QFWV02000004">
    <property type="protein sequence ID" value="RKF07799.1"/>
    <property type="molecule type" value="Genomic_DNA"/>
</dbReference>
<feature type="domain" description="Tripartite ATP-independent periplasmic transporters DctQ component" evidence="10">
    <location>
        <begin position="31"/>
        <end position="161"/>
    </location>
</feature>
<reference evidence="11 12" key="1">
    <citation type="journal article" date="2018" name="Int. J. Syst. Bacteriol.">
        <title>Oceaniradius stylonemae gen. nov., sp. nov., isolated from a red alga, Stylonema cornu-cervi.</title>
        <authorList>
            <person name="Jeong S."/>
        </authorList>
    </citation>
    <scope>NUCLEOTIDE SEQUENCE [LARGE SCALE GENOMIC DNA]</scope>
    <source>
        <strain evidence="11 12">StC1</strain>
    </source>
</reference>
<keyword evidence="4 9" id="KW-0997">Cell inner membrane</keyword>
<dbReference type="Pfam" id="PF04290">
    <property type="entry name" value="DctQ"/>
    <property type="match status" value="1"/>
</dbReference>
<comment type="similarity">
    <text evidence="8 9">Belongs to the TRAP transporter small permease family.</text>
</comment>
<feature type="transmembrane region" description="Helical" evidence="9">
    <location>
        <begin position="134"/>
        <end position="151"/>
    </location>
</feature>
<evidence type="ECO:0000256" key="5">
    <source>
        <dbReference type="ARBA" id="ARBA00022692"/>
    </source>
</evidence>
<dbReference type="InterPro" id="IPR055348">
    <property type="entry name" value="DctQ"/>
</dbReference>
<comment type="subunit">
    <text evidence="9">The complex comprises the extracytoplasmic solute receptor protein and the two transmembrane proteins.</text>
</comment>
<evidence type="ECO:0000256" key="3">
    <source>
        <dbReference type="ARBA" id="ARBA00022475"/>
    </source>
</evidence>
<evidence type="ECO:0000256" key="1">
    <source>
        <dbReference type="ARBA" id="ARBA00004429"/>
    </source>
</evidence>
<dbReference type="AlphaFoldDB" id="A0A3A8AFG3"/>
<keyword evidence="6 9" id="KW-1133">Transmembrane helix</keyword>
<dbReference type="RefSeq" id="WP_109768624.1">
    <property type="nucleotide sequence ID" value="NZ_CP159474.1"/>
</dbReference>
<evidence type="ECO:0000313" key="11">
    <source>
        <dbReference type="EMBL" id="RKF07799.1"/>
    </source>
</evidence>
<dbReference type="InterPro" id="IPR007387">
    <property type="entry name" value="TRAP_DctQ"/>
</dbReference>
<keyword evidence="5 9" id="KW-0812">Transmembrane</keyword>
<feature type="transmembrane region" description="Helical" evidence="9">
    <location>
        <begin position="92"/>
        <end position="114"/>
    </location>
</feature>
<feature type="transmembrane region" description="Helical" evidence="9">
    <location>
        <begin position="21"/>
        <end position="43"/>
    </location>
</feature>
<comment type="caution">
    <text evidence="11">The sequence shown here is derived from an EMBL/GenBank/DDBJ whole genome shotgun (WGS) entry which is preliminary data.</text>
</comment>
<evidence type="ECO:0000256" key="4">
    <source>
        <dbReference type="ARBA" id="ARBA00022519"/>
    </source>
</evidence>
<evidence type="ECO:0000256" key="8">
    <source>
        <dbReference type="ARBA" id="ARBA00038436"/>
    </source>
</evidence>
<dbReference type="GO" id="GO:0005886">
    <property type="term" value="C:plasma membrane"/>
    <property type="evidence" value="ECO:0007669"/>
    <property type="project" value="UniProtKB-SubCell"/>
</dbReference>
<evidence type="ECO:0000256" key="9">
    <source>
        <dbReference type="RuleBase" id="RU369079"/>
    </source>
</evidence>
<organism evidence="11 12">
    <name type="scientific">Oceaniradius stylonematis</name>
    <dbReference type="NCBI Taxonomy" id="2184161"/>
    <lineage>
        <taxon>Bacteria</taxon>
        <taxon>Pseudomonadati</taxon>
        <taxon>Pseudomonadota</taxon>
        <taxon>Alphaproteobacteria</taxon>
        <taxon>Hyphomicrobiales</taxon>
        <taxon>Ahrensiaceae</taxon>
        <taxon>Oceaniradius</taxon>
    </lineage>
</organism>
<evidence type="ECO:0000313" key="12">
    <source>
        <dbReference type="Proteomes" id="UP000246132"/>
    </source>
</evidence>
<gene>
    <name evidence="11" type="ORF">DEM25_008675</name>
</gene>
<evidence type="ECO:0000256" key="7">
    <source>
        <dbReference type="ARBA" id="ARBA00023136"/>
    </source>
</evidence>
<name>A0A3A8AFG3_9HYPH</name>
<evidence type="ECO:0000256" key="2">
    <source>
        <dbReference type="ARBA" id="ARBA00022448"/>
    </source>
</evidence>
<dbReference type="Proteomes" id="UP000246132">
    <property type="component" value="Unassembled WGS sequence"/>
</dbReference>
<comment type="function">
    <text evidence="9">Part of the tripartite ATP-independent periplasmic (TRAP) transport system.</text>
</comment>
<evidence type="ECO:0000259" key="10">
    <source>
        <dbReference type="Pfam" id="PF04290"/>
    </source>
</evidence>
<feature type="transmembrane region" description="Helical" evidence="9">
    <location>
        <begin position="55"/>
        <end position="71"/>
    </location>
</feature>
<keyword evidence="12" id="KW-1185">Reference proteome</keyword>
<keyword evidence="2 9" id="KW-0813">Transport</keyword>
<dbReference type="PANTHER" id="PTHR35011:SF4">
    <property type="entry name" value="SLL1102 PROTEIN"/>
    <property type="match status" value="1"/>
</dbReference>
<accession>A0A3A8AFG3</accession>
<comment type="subcellular location">
    <subcellularLocation>
        <location evidence="1 9">Cell inner membrane</location>
        <topology evidence="1 9">Multi-pass membrane protein</topology>
    </subcellularLocation>
</comment>
<evidence type="ECO:0000256" key="6">
    <source>
        <dbReference type="ARBA" id="ARBA00022989"/>
    </source>
</evidence>
<dbReference type="OrthoDB" id="9794346at2"/>
<keyword evidence="3" id="KW-1003">Cell membrane</keyword>